<dbReference type="InterPro" id="IPR051395">
    <property type="entry name" value="Cytochrome_c_Peroxidase/MauG"/>
</dbReference>
<evidence type="ECO:0000313" key="17">
    <source>
        <dbReference type="EMBL" id="NDU43652.1"/>
    </source>
</evidence>
<keyword evidence="17" id="KW-0575">Peroxidase</keyword>
<proteinExistence type="predicted"/>
<comment type="cofactor">
    <cofactor evidence="13">
        <name>heme</name>
        <dbReference type="ChEBI" id="CHEBI:30413"/>
    </cofactor>
    <text evidence="13">Binds 2 heme groups.</text>
</comment>
<dbReference type="SUPFAM" id="SSF46626">
    <property type="entry name" value="Cytochrome c"/>
    <property type="match status" value="2"/>
</dbReference>
<keyword evidence="7" id="KW-0574">Periplasm</keyword>
<organism evidence="17">
    <name type="scientific">Acidithiobacillus ferrianus</name>
    <dbReference type="NCBI Taxonomy" id="2678518"/>
    <lineage>
        <taxon>Bacteria</taxon>
        <taxon>Pseudomonadati</taxon>
        <taxon>Pseudomonadota</taxon>
        <taxon>Acidithiobacillia</taxon>
        <taxon>Acidithiobacillales</taxon>
        <taxon>Acidithiobacillaceae</taxon>
        <taxon>Acidithiobacillus</taxon>
    </lineage>
</organism>
<gene>
    <name evidence="16" type="ORF">GL267_07930</name>
    <name evidence="17" type="ORF">GL267_13780</name>
</gene>
<feature type="binding site" description="axial binding residue" evidence="14">
    <location>
        <position position="229"/>
    </location>
    <ligand>
        <name>heme c</name>
        <dbReference type="ChEBI" id="CHEBI:61717"/>
        <label>2</label>
    </ligand>
    <ligandPart>
        <name>Fe</name>
        <dbReference type="ChEBI" id="CHEBI:18248"/>
    </ligandPart>
</feature>
<dbReference type="EMBL" id="WNJL01000038">
    <property type="protein sequence ID" value="NDU43652.1"/>
    <property type="molecule type" value="Genomic_DNA"/>
</dbReference>
<evidence type="ECO:0000313" key="16">
    <source>
        <dbReference type="EMBL" id="NDU42573.1"/>
    </source>
</evidence>
<keyword evidence="6" id="KW-0732">Signal</keyword>
<evidence type="ECO:0000256" key="14">
    <source>
        <dbReference type="PIRSR" id="PIRSR000294-2"/>
    </source>
</evidence>
<feature type="binding site" description="covalent" evidence="13">
    <location>
        <position position="225"/>
    </location>
    <ligand>
        <name>heme c</name>
        <dbReference type="ChEBI" id="CHEBI:61717"/>
        <label>2</label>
    </ligand>
</feature>
<dbReference type="EMBL" id="WNJL01000030">
    <property type="protein sequence ID" value="NDU42573.1"/>
    <property type="molecule type" value="Genomic_DNA"/>
</dbReference>
<keyword evidence="3" id="KW-0813">Transport</keyword>
<sequence>MSKTEKRHTEYHENLIFRHVILALGLCLGGTKAAYAFGGEFPSKVPVPANNPMTPQKISLGKQLYFDPRLSLTGDVSCETCHDVMSNGSDSLPLAFGVLGRVDTPRHAPSVFNAAFNTVQFWDGRANSLEAQAKGPILNPIEMGMPKAVDVVKRLQKIPGYRKEFRHVYGNKDPITFDHIVQAIATYERTLVTPNSPYDRYVKGDKIALSKSAIAGMKTIRSFGCESCHAGPMFDNPGTPMGTGWFQKFPVQPHNPVCAKYVQKYHLMDDPGRFDVTHNPADMHLFKVPSWRNVALEAPYFQNGSVRTLPTAVRVMAACQLGLTVTDKQVHDIVSFLDSLTGKFPKEVAPRLPETPNSTIMMNVSRLQKVALKNKEN</sequence>
<evidence type="ECO:0000256" key="9">
    <source>
        <dbReference type="ARBA" id="ARBA00023002"/>
    </source>
</evidence>
<reference evidence="17" key="1">
    <citation type="submission" date="2019-11" db="EMBL/GenBank/DDBJ databases">
        <title>Acidithiobacillus ferrianus sp. nov.: a facultatively anaerobic and extremely acidophilic chemolithoautotroph.</title>
        <authorList>
            <person name="Norris P.R."/>
            <person name="Falagan C."/>
            <person name="Moya-Beltran A."/>
            <person name="Castro M."/>
            <person name="Quatrini R."/>
            <person name="Johnson D.B."/>
        </authorList>
    </citation>
    <scope>NUCLEOTIDE SEQUENCE [LARGE SCALE GENOMIC DNA]</scope>
    <source>
        <strain evidence="17">MG</strain>
    </source>
</reference>
<keyword evidence="10 14" id="KW-0408">Iron</keyword>
<evidence type="ECO:0000256" key="7">
    <source>
        <dbReference type="ARBA" id="ARBA00022764"/>
    </source>
</evidence>
<keyword evidence="5 14" id="KW-0479">Metal-binding</keyword>
<dbReference type="GO" id="GO:0020037">
    <property type="term" value="F:heme binding"/>
    <property type="evidence" value="ECO:0007669"/>
    <property type="project" value="InterPro"/>
</dbReference>
<dbReference type="InterPro" id="IPR009056">
    <property type="entry name" value="Cyt_c-like_dom"/>
</dbReference>
<dbReference type="PANTHER" id="PTHR30600">
    <property type="entry name" value="CYTOCHROME C PEROXIDASE-RELATED"/>
    <property type="match status" value="1"/>
</dbReference>
<dbReference type="PROSITE" id="PS51007">
    <property type="entry name" value="CYTC"/>
    <property type="match status" value="1"/>
</dbReference>
<dbReference type="AlphaFoldDB" id="A0A845U7K1"/>
<accession>A0A845U7K1</accession>
<evidence type="ECO:0000256" key="6">
    <source>
        <dbReference type="ARBA" id="ARBA00022729"/>
    </source>
</evidence>
<feature type="binding site" description="covalent" evidence="13">
    <location>
        <position position="78"/>
    </location>
    <ligand>
        <name>heme c</name>
        <dbReference type="ChEBI" id="CHEBI:61717"/>
        <label>1</label>
    </ligand>
</feature>
<keyword evidence="8" id="KW-0249">Electron transport</keyword>
<evidence type="ECO:0000259" key="15">
    <source>
        <dbReference type="PROSITE" id="PS51007"/>
    </source>
</evidence>
<dbReference type="GO" id="GO:0042597">
    <property type="term" value="C:periplasmic space"/>
    <property type="evidence" value="ECO:0007669"/>
    <property type="project" value="UniProtKB-SubCell"/>
</dbReference>
<comment type="caution">
    <text evidence="17">The sequence shown here is derived from an EMBL/GenBank/DDBJ whole genome shotgun (WGS) entry which is preliminary data.</text>
</comment>
<keyword evidence="4 13" id="KW-0349">Heme</keyword>
<comment type="subcellular location">
    <subcellularLocation>
        <location evidence="1">Periplasm</location>
    </subcellularLocation>
</comment>
<comment type="PTM">
    <text evidence="13">Binds 2 heme groups per subunit.</text>
</comment>
<dbReference type="FunFam" id="1.10.760.10:FF:000019">
    <property type="entry name" value="Di-heme cytochrome C peroxidase"/>
    <property type="match status" value="1"/>
</dbReference>
<evidence type="ECO:0000256" key="3">
    <source>
        <dbReference type="ARBA" id="ARBA00022448"/>
    </source>
</evidence>
<feature type="binding site" description="covalent" evidence="13">
    <location>
        <position position="81"/>
    </location>
    <ligand>
        <name>heme c</name>
        <dbReference type="ChEBI" id="CHEBI:61717"/>
        <label>1</label>
    </ligand>
</feature>
<dbReference type="InterPro" id="IPR004852">
    <property type="entry name" value="Di-haem_cyt_c_peroxidsae"/>
</dbReference>
<comment type="pathway">
    <text evidence="2">One-carbon metabolism; methylamine degradation.</text>
</comment>
<evidence type="ECO:0000256" key="12">
    <source>
        <dbReference type="ARBA" id="ARBA00073576"/>
    </source>
</evidence>
<dbReference type="PANTHER" id="PTHR30600:SF7">
    <property type="entry name" value="CYTOCHROME C PEROXIDASE-RELATED"/>
    <property type="match status" value="1"/>
</dbReference>
<evidence type="ECO:0000256" key="10">
    <source>
        <dbReference type="ARBA" id="ARBA00023004"/>
    </source>
</evidence>
<dbReference type="PIRSF" id="PIRSF000294">
    <property type="entry name" value="Cytochrome-c_peroxidase"/>
    <property type="match status" value="1"/>
</dbReference>
<feature type="binding site" description="covalent" evidence="13">
    <location>
        <position position="228"/>
    </location>
    <ligand>
        <name>heme c</name>
        <dbReference type="ChEBI" id="CHEBI:61717"/>
        <label>2</label>
    </ligand>
</feature>
<dbReference type="RefSeq" id="WP_163097791.1">
    <property type="nucleotide sequence ID" value="NZ_CP127524.1"/>
</dbReference>
<evidence type="ECO:0000256" key="2">
    <source>
        <dbReference type="ARBA" id="ARBA00004856"/>
    </source>
</evidence>
<feature type="binding site" description="axial binding residue" evidence="14">
    <location>
        <position position="316"/>
    </location>
    <ligand>
        <name>heme c</name>
        <dbReference type="ChEBI" id="CHEBI:61717"/>
        <label>2</label>
    </ligand>
    <ligandPart>
        <name>Fe</name>
        <dbReference type="ChEBI" id="CHEBI:18248"/>
    </ligandPart>
</feature>
<evidence type="ECO:0000256" key="11">
    <source>
        <dbReference type="ARBA" id="ARBA00058991"/>
    </source>
</evidence>
<keyword evidence="9" id="KW-0560">Oxidoreductase</keyword>
<evidence type="ECO:0000256" key="5">
    <source>
        <dbReference type="ARBA" id="ARBA00022723"/>
    </source>
</evidence>
<dbReference type="InterPro" id="IPR026259">
    <property type="entry name" value="MauG/Cytc_peroxidase"/>
</dbReference>
<feature type="binding site" description="axial binding residue" evidence="14">
    <location>
        <position position="82"/>
    </location>
    <ligand>
        <name>heme c</name>
        <dbReference type="ChEBI" id="CHEBI:61717"/>
        <label>1</label>
    </ligand>
    <ligandPart>
        <name>Fe</name>
        <dbReference type="ChEBI" id="CHEBI:18248"/>
    </ligandPart>
</feature>
<name>A0A845U7K1_9PROT</name>
<dbReference type="Gene3D" id="1.10.760.10">
    <property type="entry name" value="Cytochrome c-like domain"/>
    <property type="match status" value="2"/>
</dbReference>
<evidence type="ECO:0000256" key="1">
    <source>
        <dbReference type="ARBA" id="ARBA00004418"/>
    </source>
</evidence>
<evidence type="ECO:0000256" key="13">
    <source>
        <dbReference type="PIRSR" id="PIRSR000294-1"/>
    </source>
</evidence>
<dbReference type="GO" id="GO:0009055">
    <property type="term" value="F:electron transfer activity"/>
    <property type="evidence" value="ECO:0007669"/>
    <property type="project" value="InterPro"/>
</dbReference>
<dbReference type="Pfam" id="PF03150">
    <property type="entry name" value="CCP_MauG"/>
    <property type="match status" value="1"/>
</dbReference>
<feature type="domain" description="Cytochrome c" evidence="15">
    <location>
        <begin position="56"/>
        <end position="159"/>
    </location>
</feature>
<evidence type="ECO:0000256" key="4">
    <source>
        <dbReference type="ARBA" id="ARBA00022617"/>
    </source>
</evidence>
<dbReference type="GO" id="GO:0046872">
    <property type="term" value="F:metal ion binding"/>
    <property type="evidence" value="ECO:0007669"/>
    <property type="project" value="UniProtKB-KW"/>
</dbReference>
<comment type="function">
    <text evidence="11">Involved in methylamine metabolism. Essential for the maturation of the beta subunit of MADH, presumably via a step in the biosynthesis of tryptophan tryptophylquinone (TTQ), the cofactor of MADH.</text>
</comment>
<dbReference type="InterPro" id="IPR036909">
    <property type="entry name" value="Cyt_c-like_dom_sf"/>
</dbReference>
<evidence type="ECO:0000256" key="8">
    <source>
        <dbReference type="ARBA" id="ARBA00022982"/>
    </source>
</evidence>
<protein>
    <recommendedName>
        <fullName evidence="12">Methylamine utilization protein MauG</fullName>
    </recommendedName>
</protein>
<dbReference type="GO" id="GO:0004130">
    <property type="term" value="F:cytochrome-c peroxidase activity"/>
    <property type="evidence" value="ECO:0007669"/>
    <property type="project" value="TreeGrafter"/>
</dbReference>